<proteinExistence type="predicted"/>
<dbReference type="SUPFAM" id="SSF51206">
    <property type="entry name" value="cAMP-binding domain-like"/>
    <property type="match status" value="1"/>
</dbReference>
<gene>
    <name evidence="2" type="ORF">LQ318_13340</name>
</gene>
<organism evidence="2 3">
    <name type="scientific">Fodinibius salicampi</name>
    <dbReference type="NCBI Taxonomy" id="1920655"/>
    <lineage>
        <taxon>Bacteria</taxon>
        <taxon>Pseudomonadati</taxon>
        <taxon>Balneolota</taxon>
        <taxon>Balneolia</taxon>
        <taxon>Balneolales</taxon>
        <taxon>Balneolaceae</taxon>
        <taxon>Fodinibius</taxon>
    </lineage>
</organism>
<dbReference type="InterPro" id="IPR018490">
    <property type="entry name" value="cNMP-bd_dom_sf"/>
</dbReference>
<dbReference type="RefSeq" id="WP_265790888.1">
    <property type="nucleotide sequence ID" value="NZ_BAABRS010000003.1"/>
</dbReference>
<name>A0ABT3Q199_9BACT</name>
<accession>A0ABT3Q199</accession>
<dbReference type="Gene3D" id="2.60.120.10">
    <property type="entry name" value="Jelly Rolls"/>
    <property type="match status" value="1"/>
</dbReference>
<dbReference type="EMBL" id="JAJNDC010000003">
    <property type="protein sequence ID" value="MCW9713889.1"/>
    <property type="molecule type" value="Genomic_DNA"/>
</dbReference>
<dbReference type="InterPro" id="IPR000595">
    <property type="entry name" value="cNMP-bd_dom"/>
</dbReference>
<protein>
    <submittedName>
        <fullName evidence="2">Crp/Fnr family transcriptional regulator</fullName>
    </submittedName>
</protein>
<sequence>MHDFLKSLNILTEKEIEQLHNFSTARTLDKGEYFIRENSVCNEIAFINEGILRSYYTNEDAEEITYCITFQNNFMTAYSSLITGKPTPENIQAITDTELLVFQKRDLVDQLTHGSPNWIKLQKHFAEQEYLNLEKRVFSYQKKDAKQRYIDLMETHPRYIQQIPLQYLASYLGITPRHLSRIRQKVTF</sequence>
<dbReference type="Pfam" id="PF00027">
    <property type="entry name" value="cNMP_binding"/>
    <property type="match status" value="1"/>
</dbReference>
<evidence type="ECO:0000313" key="3">
    <source>
        <dbReference type="Proteomes" id="UP001207337"/>
    </source>
</evidence>
<keyword evidence="3" id="KW-1185">Reference proteome</keyword>
<dbReference type="CDD" id="cd00038">
    <property type="entry name" value="CAP_ED"/>
    <property type="match status" value="1"/>
</dbReference>
<reference evidence="2 3" key="1">
    <citation type="submission" date="2021-11" db="EMBL/GenBank/DDBJ databases">
        <title>Aliifidinibius sp. nov., a new bacterium isolated from saline soil.</title>
        <authorList>
            <person name="Galisteo C."/>
            <person name="De La Haba R."/>
            <person name="Sanchez-Porro C."/>
            <person name="Ventosa A."/>
        </authorList>
    </citation>
    <scope>NUCLEOTIDE SEQUENCE [LARGE SCALE GENOMIC DNA]</scope>
    <source>
        <strain evidence="2 3">KACC 190600</strain>
    </source>
</reference>
<comment type="caution">
    <text evidence="2">The sequence shown here is derived from an EMBL/GenBank/DDBJ whole genome shotgun (WGS) entry which is preliminary data.</text>
</comment>
<evidence type="ECO:0000259" key="1">
    <source>
        <dbReference type="PROSITE" id="PS50042"/>
    </source>
</evidence>
<dbReference type="PROSITE" id="PS50042">
    <property type="entry name" value="CNMP_BINDING_3"/>
    <property type="match status" value="1"/>
</dbReference>
<feature type="domain" description="Cyclic nucleotide-binding" evidence="1">
    <location>
        <begin position="7"/>
        <end position="128"/>
    </location>
</feature>
<dbReference type="InterPro" id="IPR014710">
    <property type="entry name" value="RmlC-like_jellyroll"/>
</dbReference>
<dbReference type="Proteomes" id="UP001207337">
    <property type="component" value="Unassembled WGS sequence"/>
</dbReference>
<evidence type="ECO:0000313" key="2">
    <source>
        <dbReference type="EMBL" id="MCW9713889.1"/>
    </source>
</evidence>